<gene>
    <name evidence="1" type="ORF">HXX02_01440</name>
</gene>
<comment type="caution">
    <text evidence="1">The sequence shown here is derived from an EMBL/GenBank/DDBJ whole genome shotgun (WGS) entry which is preliminary data.</text>
</comment>
<protein>
    <submittedName>
        <fullName evidence="1">Uncharacterized protein</fullName>
    </submittedName>
</protein>
<dbReference type="EMBL" id="JACASI010000010">
    <property type="protein sequence ID" value="MCQ3828101.1"/>
    <property type="molecule type" value="Genomic_DNA"/>
</dbReference>
<reference evidence="1" key="1">
    <citation type="thesis" date="2020" institute="Technische Universitat Dresden" country="Dresden, Germany">
        <title>The Agarolytic System of Microbulbifer elongatus PORT2, Isolated from Batu Karas, Pangandaran West Java Indonesia.</title>
        <authorList>
            <person name="Anggraeni S.R."/>
        </authorList>
    </citation>
    <scope>NUCLEOTIDE SEQUENCE</scope>
    <source>
        <strain evidence="1">PORT2</strain>
    </source>
</reference>
<dbReference type="RefSeq" id="WP_255872982.1">
    <property type="nucleotide sequence ID" value="NZ_JACASI010000010.1"/>
</dbReference>
<proteinExistence type="predicted"/>
<sequence>MPEPLFLARLSALKSQTRERKVYRQDRERRILARVEAEEEENQHQLDSLLATRTDLDRGDVHRMVIPAGRRNAVPLSSARVETYREHLVAVAAEAENYLSVADISEDRNLRSAAMCVQHEKAFSPDSRVQKISDHICGTCRGACCSSGGETAYLSPLSVRKASALYPDLDKDGIIELYLSRVAPVTIENACINQTPDGCSLPRELRSDICNAYFCDPLLEYHRESAEQSPKPAVLAIQREATFGGTLDPDASNAILDVVLVTEDGVGRA</sequence>
<evidence type="ECO:0000313" key="2">
    <source>
        <dbReference type="Proteomes" id="UP001205566"/>
    </source>
</evidence>
<dbReference type="Proteomes" id="UP001205566">
    <property type="component" value="Unassembled WGS sequence"/>
</dbReference>
<accession>A0ABT1NW35</accession>
<keyword evidence="2" id="KW-1185">Reference proteome</keyword>
<name>A0ABT1NW35_9GAMM</name>
<organism evidence="1 2">
    <name type="scientific">Microbulbifer elongatus</name>
    <dbReference type="NCBI Taxonomy" id="86173"/>
    <lineage>
        <taxon>Bacteria</taxon>
        <taxon>Pseudomonadati</taxon>
        <taxon>Pseudomonadota</taxon>
        <taxon>Gammaproteobacteria</taxon>
        <taxon>Cellvibrionales</taxon>
        <taxon>Microbulbiferaceae</taxon>
        <taxon>Microbulbifer</taxon>
    </lineage>
</organism>
<evidence type="ECO:0000313" key="1">
    <source>
        <dbReference type="EMBL" id="MCQ3828101.1"/>
    </source>
</evidence>